<accession>A0AAD1HFK8</accession>
<protein>
    <submittedName>
        <fullName evidence="1">Uncharacterized protein</fullName>
    </submittedName>
</protein>
<sequence length="74" mass="8649">MRAIAMRRGGGLVGALRWEMRRGRVRRLRRGLYGPGHMPRSTEYYIHKRALALREDAGRRIGRNHDAYWDSTLA</sequence>
<organism evidence="1 2">
    <name type="scientific">Mycolicibacterium moriokaense</name>
    <dbReference type="NCBI Taxonomy" id="39691"/>
    <lineage>
        <taxon>Bacteria</taxon>
        <taxon>Bacillati</taxon>
        <taxon>Actinomycetota</taxon>
        <taxon>Actinomycetes</taxon>
        <taxon>Mycobacteriales</taxon>
        <taxon>Mycobacteriaceae</taxon>
        <taxon>Mycolicibacterium</taxon>
    </lineage>
</organism>
<keyword evidence="2" id="KW-1185">Reference proteome</keyword>
<proteinExistence type="predicted"/>
<gene>
    <name evidence="1" type="ORF">MMOR_54760</name>
</gene>
<evidence type="ECO:0000313" key="2">
    <source>
        <dbReference type="Proteomes" id="UP000466681"/>
    </source>
</evidence>
<dbReference type="Proteomes" id="UP000466681">
    <property type="component" value="Chromosome"/>
</dbReference>
<name>A0AAD1HFK8_9MYCO</name>
<reference evidence="1 2" key="1">
    <citation type="journal article" date="2019" name="Emerg. Microbes Infect.">
        <title>Comprehensive subspecies identification of 175 nontuberculous mycobacteria species based on 7547 genomic profiles.</title>
        <authorList>
            <person name="Matsumoto Y."/>
            <person name="Kinjo T."/>
            <person name="Motooka D."/>
            <person name="Nabeya D."/>
            <person name="Jung N."/>
            <person name="Uechi K."/>
            <person name="Horii T."/>
            <person name="Iida T."/>
            <person name="Fujita J."/>
            <person name="Nakamura S."/>
        </authorList>
    </citation>
    <scope>NUCLEOTIDE SEQUENCE [LARGE SCALE GENOMIC DNA]</scope>
    <source>
        <strain evidence="1 2">JCM 6375</strain>
    </source>
</reference>
<evidence type="ECO:0000313" key="1">
    <source>
        <dbReference type="EMBL" id="BBX04540.1"/>
    </source>
</evidence>
<dbReference type="AlphaFoldDB" id="A0AAD1HFK8"/>
<dbReference type="KEGG" id="mmor:MMOR_54760"/>
<dbReference type="EMBL" id="AP022560">
    <property type="protein sequence ID" value="BBX04540.1"/>
    <property type="molecule type" value="Genomic_DNA"/>
</dbReference>